<keyword evidence="1" id="KW-0812">Transmembrane</keyword>
<evidence type="ECO:0000313" key="2">
    <source>
        <dbReference type="EMBL" id="MBX38592.1"/>
    </source>
</evidence>
<dbReference type="EMBL" id="GGEC01058108">
    <property type="protein sequence ID" value="MBX38592.1"/>
    <property type="molecule type" value="Transcribed_RNA"/>
</dbReference>
<keyword evidence="1" id="KW-1133">Transmembrane helix</keyword>
<sequence>MLDHIILWLLHHFAGTCFLVLILQNSSHFLPFLFPFTPNFCACPVFMD</sequence>
<keyword evidence="1" id="KW-0472">Membrane</keyword>
<dbReference type="AlphaFoldDB" id="A0A2P2N7Z4"/>
<evidence type="ECO:0000256" key="1">
    <source>
        <dbReference type="SAM" id="Phobius"/>
    </source>
</evidence>
<reference evidence="2" key="1">
    <citation type="submission" date="2018-02" db="EMBL/GenBank/DDBJ databases">
        <title>Rhizophora mucronata_Transcriptome.</title>
        <authorList>
            <person name="Meera S.P."/>
            <person name="Sreeshan A."/>
            <person name="Augustine A."/>
        </authorList>
    </citation>
    <scope>NUCLEOTIDE SEQUENCE</scope>
    <source>
        <tissue evidence="2">Leaf</tissue>
    </source>
</reference>
<name>A0A2P2N7Z4_RHIMU</name>
<feature type="transmembrane region" description="Helical" evidence="1">
    <location>
        <begin position="6"/>
        <end position="23"/>
    </location>
</feature>
<organism evidence="2">
    <name type="scientific">Rhizophora mucronata</name>
    <name type="common">Asiatic mangrove</name>
    <dbReference type="NCBI Taxonomy" id="61149"/>
    <lineage>
        <taxon>Eukaryota</taxon>
        <taxon>Viridiplantae</taxon>
        <taxon>Streptophyta</taxon>
        <taxon>Embryophyta</taxon>
        <taxon>Tracheophyta</taxon>
        <taxon>Spermatophyta</taxon>
        <taxon>Magnoliopsida</taxon>
        <taxon>eudicotyledons</taxon>
        <taxon>Gunneridae</taxon>
        <taxon>Pentapetalae</taxon>
        <taxon>rosids</taxon>
        <taxon>fabids</taxon>
        <taxon>Malpighiales</taxon>
        <taxon>Rhizophoraceae</taxon>
        <taxon>Rhizophora</taxon>
    </lineage>
</organism>
<accession>A0A2P2N7Z4</accession>
<proteinExistence type="predicted"/>
<protein>
    <submittedName>
        <fullName evidence="2">Uncharacterized protein</fullName>
    </submittedName>
</protein>